<feature type="repeat" description="PPR" evidence="2">
    <location>
        <begin position="320"/>
        <end position="354"/>
    </location>
</feature>
<gene>
    <name evidence="4" type="ORF">PCOR1329_LOCUS54605</name>
</gene>
<dbReference type="Pfam" id="PF13041">
    <property type="entry name" value="PPR_2"/>
    <property type="match status" value="2"/>
</dbReference>
<protein>
    <recommendedName>
        <fullName evidence="6">Pentacotripeptide-repeat region of PRORP domain-containing protein</fullName>
    </recommendedName>
</protein>
<name>A0ABN9V6J6_9DINO</name>
<feature type="repeat" description="PPR" evidence="2">
    <location>
        <begin position="391"/>
        <end position="425"/>
    </location>
</feature>
<proteinExistence type="predicted"/>
<keyword evidence="1" id="KW-0677">Repeat</keyword>
<comment type="caution">
    <text evidence="4">The sequence shown here is derived from an EMBL/GenBank/DDBJ whole genome shotgun (WGS) entry which is preliminary data.</text>
</comment>
<dbReference type="EMBL" id="CAUYUJ010016678">
    <property type="protein sequence ID" value="CAK0867743.1"/>
    <property type="molecule type" value="Genomic_DNA"/>
</dbReference>
<dbReference type="InterPro" id="IPR011990">
    <property type="entry name" value="TPR-like_helical_dom_sf"/>
</dbReference>
<dbReference type="PROSITE" id="PS51375">
    <property type="entry name" value="PPR"/>
    <property type="match status" value="5"/>
</dbReference>
<evidence type="ECO:0000256" key="2">
    <source>
        <dbReference type="PROSITE-ProRule" id="PRU00708"/>
    </source>
</evidence>
<dbReference type="Pfam" id="PF13812">
    <property type="entry name" value="PPR_3"/>
    <property type="match status" value="2"/>
</dbReference>
<feature type="region of interest" description="Disordered" evidence="3">
    <location>
        <begin position="1"/>
        <end position="35"/>
    </location>
</feature>
<dbReference type="PANTHER" id="PTHR47932:SF44">
    <property type="entry name" value="MIOREX COMPLEX COMPONENT 1"/>
    <property type="match status" value="1"/>
</dbReference>
<dbReference type="Pfam" id="PF01535">
    <property type="entry name" value="PPR"/>
    <property type="match status" value="2"/>
</dbReference>
<evidence type="ECO:0000313" key="4">
    <source>
        <dbReference type="EMBL" id="CAK0867743.1"/>
    </source>
</evidence>
<dbReference type="NCBIfam" id="TIGR00756">
    <property type="entry name" value="PPR"/>
    <property type="match status" value="3"/>
</dbReference>
<organism evidence="4 5">
    <name type="scientific">Prorocentrum cordatum</name>
    <dbReference type="NCBI Taxonomy" id="2364126"/>
    <lineage>
        <taxon>Eukaryota</taxon>
        <taxon>Sar</taxon>
        <taxon>Alveolata</taxon>
        <taxon>Dinophyceae</taxon>
        <taxon>Prorocentrales</taxon>
        <taxon>Prorocentraceae</taxon>
        <taxon>Prorocentrum</taxon>
    </lineage>
</organism>
<feature type="repeat" description="PPR" evidence="2">
    <location>
        <begin position="496"/>
        <end position="530"/>
    </location>
</feature>
<dbReference type="PANTHER" id="PTHR47932">
    <property type="entry name" value="ATPASE EXPRESSION PROTEIN 3"/>
    <property type="match status" value="1"/>
</dbReference>
<feature type="repeat" description="PPR" evidence="2">
    <location>
        <begin position="426"/>
        <end position="460"/>
    </location>
</feature>
<dbReference type="InterPro" id="IPR002885">
    <property type="entry name" value="PPR_rpt"/>
</dbReference>
<reference evidence="4" key="1">
    <citation type="submission" date="2023-10" db="EMBL/GenBank/DDBJ databases">
        <authorList>
            <person name="Chen Y."/>
            <person name="Shah S."/>
            <person name="Dougan E. K."/>
            <person name="Thang M."/>
            <person name="Chan C."/>
        </authorList>
    </citation>
    <scope>NUCLEOTIDE SEQUENCE [LARGE SCALE GENOMIC DNA]</scope>
</reference>
<feature type="region of interest" description="Disordered" evidence="3">
    <location>
        <begin position="66"/>
        <end position="101"/>
    </location>
</feature>
<accession>A0ABN9V6J6</accession>
<feature type="non-terminal residue" evidence="4">
    <location>
        <position position="693"/>
    </location>
</feature>
<keyword evidence="5" id="KW-1185">Reference proteome</keyword>
<evidence type="ECO:0000256" key="3">
    <source>
        <dbReference type="SAM" id="MobiDB-lite"/>
    </source>
</evidence>
<sequence>MAARREGGGRPRGLSPWGIPRAPVPDLGGPVAGARPPRPRAVAGRLALAACACALWGAVQPAFAPQASSPWRGAPPARGAARPGHRSAARAKLPGGFGDEPREEEQVFEDIFDDGFGEAYGDDDDADLYPTKSIFAGSTVAKQPGVLESPDLDALASEPDSAEMGGAVNNAKLAEEEGSEVTDEEVDEFLSELTGKPIQKREEGTFLVDPMAKDMTKELDMFKELRTVPARQEIYDRGMPAASGTVTVKERMRMMAVYAEQGNWYQARWLLVGMWSKRRLRLPLGRMLWNLMIKAHARANRPLGAESWLKDMLDRIYQPDIVSYNTFLGCLGRRGMYMKAEEWIRRMRSRGVSPDVRSYTALANAYAEAENFDGMERTLYAIRDAKLPDLNAMPFNAALKMCSRRGLQRRAESLLSLMEEARVAPDRVSYLLFMKLCAKTRDTEAAVGWLLRMEDVGLQPGMEHLHAVMSAHARTGDMSGVEAWLQVMSDKGMTPDTYSYNIWLSAAATTGDTDSVERIVDAMKEAGLEPDVITYSTAIDVFAEAADAEGAKAWLLRAEAAGEEPDLLCYNRAIKACMRAGNADMADHLTRRLLRNRLTPDMYTYSVLLGAFAKDGKPAQAEFWADHMQRQARWSPLGFPAKEVAKVYGNVLLAHVRSGNLEAAEAWHSQMLLEGVEPVANNYAALAEGHLEE</sequence>
<feature type="repeat" description="PPR" evidence="2">
    <location>
        <begin position="566"/>
        <end position="600"/>
    </location>
</feature>
<dbReference type="Proteomes" id="UP001189429">
    <property type="component" value="Unassembled WGS sequence"/>
</dbReference>
<dbReference type="Gene3D" id="1.25.40.10">
    <property type="entry name" value="Tetratricopeptide repeat domain"/>
    <property type="match status" value="3"/>
</dbReference>
<evidence type="ECO:0000313" key="5">
    <source>
        <dbReference type="Proteomes" id="UP001189429"/>
    </source>
</evidence>
<evidence type="ECO:0008006" key="6">
    <source>
        <dbReference type="Google" id="ProtNLM"/>
    </source>
</evidence>
<feature type="compositionally biased region" description="Low complexity" evidence="3">
    <location>
        <begin position="72"/>
        <end position="82"/>
    </location>
</feature>
<evidence type="ECO:0000256" key="1">
    <source>
        <dbReference type="ARBA" id="ARBA00022737"/>
    </source>
</evidence>